<organism evidence="3 4">
    <name type="scientific">Cellulomonas chitinilytica</name>
    <dbReference type="NCBI Taxonomy" id="398759"/>
    <lineage>
        <taxon>Bacteria</taxon>
        <taxon>Bacillati</taxon>
        <taxon>Actinomycetota</taxon>
        <taxon>Actinomycetes</taxon>
        <taxon>Micrococcales</taxon>
        <taxon>Cellulomonadaceae</taxon>
        <taxon>Cellulomonas</taxon>
    </lineage>
</organism>
<dbReference type="AlphaFoldDB" id="A0A919P5G5"/>
<gene>
    <name evidence="3" type="ORF">Cch01nite_27000</name>
</gene>
<accession>A0A919P5G5</accession>
<name>A0A919P5G5_9CELL</name>
<evidence type="ECO:0000313" key="4">
    <source>
        <dbReference type="Proteomes" id="UP000632740"/>
    </source>
</evidence>
<feature type="domain" description="Activator of Hsp90 ATPase homologue 1/2-like C-terminal" evidence="2">
    <location>
        <begin position="16"/>
        <end position="138"/>
    </location>
</feature>
<dbReference type="Gene3D" id="3.30.530.20">
    <property type="match status" value="1"/>
</dbReference>
<dbReference type="CDD" id="cd07814">
    <property type="entry name" value="SRPBCC_CalC_Aha1-like"/>
    <property type="match status" value="1"/>
</dbReference>
<proteinExistence type="inferred from homology"/>
<dbReference type="Proteomes" id="UP000632740">
    <property type="component" value="Unassembled WGS sequence"/>
</dbReference>
<keyword evidence="4" id="KW-1185">Reference proteome</keyword>
<dbReference type="InterPro" id="IPR013538">
    <property type="entry name" value="ASHA1/2-like_C"/>
</dbReference>
<comment type="caution">
    <text evidence="3">The sequence shown here is derived from an EMBL/GenBank/DDBJ whole genome shotgun (WGS) entry which is preliminary data.</text>
</comment>
<reference evidence="3" key="1">
    <citation type="submission" date="2021-01" db="EMBL/GenBank/DDBJ databases">
        <title>Whole genome shotgun sequence of Cellulomonas chitinilytica NBRC 110799.</title>
        <authorList>
            <person name="Komaki H."/>
            <person name="Tamura T."/>
        </authorList>
    </citation>
    <scope>NUCLEOTIDE SEQUENCE</scope>
    <source>
        <strain evidence="3">NBRC 110799</strain>
    </source>
</reference>
<dbReference type="InterPro" id="IPR023393">
    <property type="entry name" value="START-like_dom_sf"/>
</dbReference>
<dbReference type="RefSeq" id="WP_203755663.1">
    <property type="nucleotide sequence ID" value="NZ_BONK01000009.1"/>
</dbReference>
<dbReference type="Pfam" id="PF08327">
    <property type="entry name" value="AHSA1"/>
    <property type="match status" value="1"/>
</dbReference>
<sequence>MTETYVARARTTIAAGADEIWRTLVDPDARFFLGATITSTYEVGTPIVFEGEFQGKHFRDHGTVEEVDRPRLLRYSHFSPLGGRPDVPESYHHLTFTLDEHDDGTTVTLVQDNAASPEEAEHSSGMYQQMLGALAEAVTG</sequence>
<protein>
    <recommendedName>
        <fullName evidence="2">Activator of Hsp90 ATPase homologue 1/2-like C-terminal domain-containing protein</fullName>
    </recommendedName>
</protein>
<evidence type="ECO:0000256" key="1">
    <source>
        <dbReference type="ARBA" id="ARBA00006817"/>
    </source>
</evidence>
<evidence type="ECO:0000313" key="3">
    <source>
        <dbReference type="EMBL" id="GIG21976.1"/>
    </source>
</evidence>
<comment type="similarity">
    <text evidence="1">Belongs to the AHA1 family.</text>
</comment>
<dbReference type="SUPFAM" id="SSF55961">
    <property type="entry name" value="Bet v1-like"/>
    <property type="match status" value="1"/>
</dbReference>
<evidence type="ECO:0000259" key="2">
    <source>
        <dbReference type="Pfam" id="PF08327"/>
    </source>
</evidence>
<dbReference type="EMBL" id="BONK01000009">
    <property type="protein sequence ID" value="GIG21976.1"/>
    <property type="molecule type" value="Genomic_DNA"/>
</dbReference>